<comment type="domain">
    <text evidence="12">Consists of two distinct domains, a catalytic core and a N-terminal extension that is involved in tRNA binding.</text>
</comment>
<dbReference type="SUPFAM" id="SSF55681">
    <property type="entry name" value="Class II aaRS and biotin synthetases"/>
    <property type="match status" value="1"/>
</dbReference>
<dbReference type="InterPro" id="IPR015866">
    <property type="entry name" value="Ser-tRNA-synth_1_N"/>
</dbReference>
<dbReference type="UniPathway" id="UPA00906">
    <property type="reaction ID" value="UER00895"/>
</dbReference>
<comment type="catalytic activity">
    <reaction evidence="10 12">
        <text>tRNA(Sec) + L-serine + ATP = L-seryl-tRNA(Sec) + AMP + diphosphate + H(+)</text>
        <dbReference type="Rhea" id="RHEA:42580"/>
        <dbReference type="Rhea" id="RHEA-COMP:9742"/>
        <dbReference type="Rhea" id="RHEA-COMP:10128"/>
        <dbReference type="ChEBI" id="CHEBI:15378"/>
        <dbReference type="ChEBI" id="CHEBI:30616"/>
        <dbReference type="ChEBI" id="CHEBI:33019"/>
        <dbReference type="ChEBI" id="CHEBI:33384"/>
        <dbReference type="ChEBI" id="CHEBI:78442"/>
        <dbReference type="ChEBI" id="CHEBI:78533"/>
        <dbReference type="ChEBI" id="CHEBI:456215"/>
        <dbReference type="EC" id="6.1.1.11"/>
    </reaction>
</comment>
<dbReference type="Gene3D" id="3.30.930.10">
    <property type="entry name" value="Bira Bifunctional Protein, Domain 2"/>
    <property type="match status" value="1"/>
</dbReference>
<evidence type="ECO:0000256" key="7">
    <source>
        <dbReference type="ARBA" id="ARBA00022840"/>
    </source>
</evidence>
<feature type="binding site" evidence="12 14">
    <location>
        <begin position="354"/>
        <end position="357"/>
    </location>
    <ligand>
        <name>ATP</name>
        <dbReference type="ChEBI" id="CHEBI:30616"/>
    </ligand>
</feature>
<keyword evidence="17" id="KW-1185">Reference proteome</keyword>
<dbReference type="PROSITE" id="PS50862">
    <property type="entry name" value="AA_TRNA_LIGASE_II"/>
    <property type="match status" value="1"/>
</dbReference>
<evidence type="ECO:0000256" key="10">
    <source>
        <dbReference type="ARBA" id="ARBA00047929"/>
    </source>
</evidence>
<evidence type="ECO:0000313" key="17">
    <source>
        <dbReference type="Proteomes" id="UP000004736"/>
    </source>
</evidence>
<keyword evidence="4 12" id="KW-0963">Cytoplasm</keyword>
<keyword evidence="7 12" id="KW-0067">ATP-binding</keyword>
<feature type="binding site" evidence="12">
    <location>
        <begin position="236"/>
        <end position="238"/>
    </location>
    <ligand>
        <name>L-serine</name>
        <dbReference type="ChEBI" id="CHEBI:33384"/>
    </ligand>
</feature>
<dbReference type="PRINTS" id="PR00981">
    <property type="entry name" value="TRNASYNTHSER"/>
</dbReference>
<feature type="domain" description="Aminoacyl-transfer RNA synthetases class-II family profile" evidence="15">
    <location>
        <begin position="177"/>
        <end position="415"/>
    </location>
</feature>
<keyword evidence="9 12" id="KW-0030">Aminoacyl-tRNA synthetase</keyword>
<keyword evidence="5 12" id="KW-0436">Ligase</keyword>
<evidence type="ECO:0000256" key="1">
    <source>
        <dbReference type="ARBA" id="ARBA00004496"/>
    </source>
</evidence>
<dbReference type="EC" id="6.1.1.11" evidence="12"/>
<dbReference type="Pfam" id="PF00587">
    <property type="entry name" value="tRNA-synt_2b"/>
    <property type="match status" value="1"/>
</dbReference>
<dbReference type="GO" id="GO:0005524">
    <property type="term" value="F:ATP binding"/>
    <property type="evidence" value="ECO:0007669"/>
    <property type="project" value="UniProtKB-UniRule"/>
</dbReference>
<comment type="function">
    <text evidence="12">Catalyzes the attachment of serine to tRNA(Ser). Is also able to aminoacylate tRNA(Sec) with serine, to form the misacylated tRNA L-seryl-tRNA(Sec), which will be further converted into selenocysteinyl-tRNA(Sec).</text>
</comment>
<dbReference type="SUPFAM" id="SSF46589">
    <property type="entry name" value="tRNA-binding arm"/>
    <property type="match status" value="1"/>
</dbReference>
<evidence type="ECO:0000256" key="8">
    <source>
        <dbReference type="ARBA" id="ARBA00022917"/>
    </source>
</evidence>
<evidence type="ECO:0000256" key="5">
    <source>
        <dbReference type="ARBA" id="ARBA00022598"/>
    </source>
</evidence>
<comment type="subunit">
    <text evidence="12">Homodimer. The tRNA molecule binds across the dimer.</text>
</comment>
<dbReference type="HAMAP" id="MF_00176">
    <property type="entry name" value="Ser_tRNA_synth_type1"/>
    <property type="match status" value="1"/>
</dbReference>
<evidence type="ECO:0000256" key="2">
    <source>
        <dbReference type="ARBA" id="ARBA00005045"/>
    </source>
</evidence>
<feature type="binding site" evidence="13">
    <location>
        <position position="236"/>
    </location>
    <ligand>
        <name>L-serine</name>
        <dbReference type="ChEBI" id="CHEBI:33384"/>
    </ligand>
</feature>
<dbReference type="InterPro" id="IPR033729">
    <property type="entry name" value="SerRS_core"/>
</dbReference>
<dbReference type="GO" id="GO:0016740">
    <property type="term" value="F:transferase activity"/>
    <property type="evidence" value="ECO:0007669"/>
    <property type="project" value="UniProtKB-ARBA"/>
</dbReference>
<dbReference type="HOGENOM" id="CLU_023797_1_1_9"/>
<dbReference type="STRING" id="592028.GCWU000321_00462"/>
<evidence type="ECO:0000256" key="6">
    <source>
        <dbReference type="ARBA" id="ARBA00022741"/>
    </source>
</evidence>
<evidence type="ECO:0000256" key="9">
    <source>
        <dbReference type="ARBA" id="ARBA00023146"/>
    </source>
</evidence>
<dbReference type="eggNOG" id="COG0172">
    <property type="taxonomic scope" value="Bacteria"/>
</dbReference>
<comment type="caution">
    <text evidence="16">The sequence shown here is derived from an EMBL/GenBank/DDBJ whole genome shotgun (WGS) entry which is preliminary data.</text>
</comment>
<dbReference type="PANTHER" id="PTHR43697:SF1">
    <property type="entry name" value="SERINE--TRNA LIGASE"/>
    <property type="match status" value="1"/>
</dbReference>
<comment type="catalytic activity">
    <reaction evidence="11 12">
        <text>tRNA(Ser) + L-serine + ATP = L-seryl-tRNA(Ser) + AMP + diphosphate + H(+)</text>
        <dbReference type="Rhea" id="RHEA:12292"/>
        <dbReference type="Rhea" id="RHEA-COMP:9669"/>
        <dbReference type="Rhea" id="RHEA-COMP:9703"/>
        <dbReference type="ChEBI" id="CHEBI:15378"/>
        <dbReference type="ChEBI" id="CHEBI:30616"/>
        <dbReference type="ChEBI" id="CHEBI:33019"/>
        <dbReference type="ChEBI" id="CHEBI:33384"/>
        <dbReference type="ChEBI" id="CHEBI:78442"/>
        <dbReference type="ChEBI" id="CHEBI:78533"/>
        <dbReference type="ChEBI" id="CHEBI:456215"/>
        <dbReference type="EC" id="6.1.1.11"/>
    </reaction>
</comment>
<evidence type="ECO:0000313" key="16">
    <source>
        <dbReference type="EMBL" id="EEW96517.1"/>
    </source>
</evidence>
<dbReference type="EMBL" id="ACIM02000001">
    <property type="protein sequence ID" value="EEW96517.1"/>
    <property type="molecule type" value="Genomic_DNA"/>
</dbReference>
<evidence type="ECO:0000256" key="12">
    <source>
        <dbReference type="HAMAP-Rule" id="MF_00176"/>
    </source>
</evidence>
<evidence type="ECO:0000256" key="14">
    <source>
        <dbReference type="PIRSR" id="PIRSR001529-2"/>
    </source>
</evidence>
<comment type="caution">
    <text evidence="12">Lacks conserved residue(s) required for the propagation of feature annotation.</text>
</comment>
<dbReference type="Gene3D" id="1.10.287.40">
    <property type="entry name" value="Serine-tRNA synthetase, tRNA binding domain"/>
    <property type="match status" value="1"/>
</dbReference>
<dbReference type="PANTHER" id="PTHR43697">
    <property type="entry name" value="SERYL-TRNA SYNTHETASE"/>
    <property type="match status" value="1"/>
</dbReference>
<dbReference type="InterPro" id="IPR010978">
    <property type="entry name" value="tRNA-bd_arm"/>
</dbReference>
<dbReference type="InterPro" id="IPR002317">
    <property type="entry name" value="Ser-tRNA-ligase_type_1"/>
</dbReference>
<dbReference type="GO" id="GO:0005737">
    <property type="term" value="C:cytoplasm"/>
    <property type="evidence" value="ECO:0007669"/>
    <property type="project" value="UniProtKB-SubCell"/>
</dbReference>
<accession>C9LLT1</accession>
<dbReference type="InterPro" id="IPR042103">
    <property type="entry name" value="SerRS_1_N_sf"/>
</dbReference>
<name>C9LLT1_9FIRM</name>
<comment type="subcellular location">
    <subcellularLocation>
        <location evidence="1 12">Cytoplasm</location>
    </subcellularLocation>
</comment>
<dbReference type="GO" id="GO:0140096">
    <property type="term" value="F:catalytic activity, acting on a protein"/>
    <property type="evidence" value="ECO:0007669"/>
    <property type="project" value="UniProtKB-ARBA"/>
</dbReference>
<evidence type="ECO:0000256" key="13">
    <source>
        <dbReference type="PIRSR" id="PIRSR001529-1"/>
    </source>
</evidence>
<keyword evidence="6 12" id="KW-0547">Nucleotide-binding</keyword>
<feature type="binding site" evidence="12 14">
    <location>
        <begin position="267"/>
        <end position="269"/>
    </location>
    <ligand>
        <name>ATP</name>
        <dbReference type="ChEBI" id="CHEBI:30616"/>
    </ligand>
</feature>
<proteinExistence type="inferred from homology"/>
<dbReference type="CDD" id="cd00770">
    <property type="entry name" value="SerRS_core"/>
    <property type="match status" value="1"/>
</dbReference>
<feature type="binding site" evidence="12">
    <location>
        <position position="390"/>
    </location>
    <ligand>
        <name>L-serine</name>
        <dbReference type="ChEBI" id="CHEBI:33384"/>
    </ligand>
</feature>
<dbReference type="NCBIfam" id="TIGR00414">
    <property type="entry name" value="serS"/>
    <property type="match status" value="1"/>
</dbReference>
<gene>
    <name evidence="12 16" type="primary">serS</name>
    <name evidence="16" type="ORF">GCWU000321_00462</name>
</gene>
<evidence type="ECO:0000256" key="11">
    <source>
        <dbReference type="ARBA" id="ARBA00048823"/>
    </source>
</evidence>
<feature type="binding site" evidence="13">
    <location>
        <position position="388"/>
    </location>
    <ligand>
        <name>L-serine</name>
        <dbReference type="ChEBI" id="CHEBI:33384"/>
    </ligand>
</feature>
<dbReference type="GO" id="GO:0004828">
    <property type="term" value="F:serine-tRNA ligase activity"/>
    <property type="evidence" value="ECO:0007669"/>
    <property type="project" value="UniProtKB-UniRule"/>
</dbReference>
<protein>
    <recommendedName>
        <fullName evidence="12">Serine--tRNA ligase</fullName>
        <ecNumber evidence="12">6.1.1.11</ecNumber>
    </recommendedName>
    <alternativeName>
        <fullName evidence="12">Seryl-tRNA synthetase</fullName>
        <shortName evidence="12">SerRS</shortName>
    </alternativeName>
    <alternativeName>
        <fullName evidence="12">Seryl-tRNA(Ser/Sec) synthetase</fullName>
    </alternativeName>
</protein>
<evidence type="ECO:0000256" key="4">
    <source>
        <dbReference type="ARBA" id="ARBA00022490"/>
    </source>
</evidence>
<evidence type="ECO:0000256" key="3">
    <source>
        <dbReference type="ARBA" id="ARBA00010728"/>
    </source>
</evidence>
<reference evidence="16" key="1">
    <citation type="submission" date="2009-09" db="EMBL/GenBank/DDBJ databases">
        <authorList>
            <person name="Weinstock G."/>
            <person name="Sodergren E."/>
            <person name="Clifton S."/>
            <person name="Fulton L."/>
            <person name="Fulton B."/>
            <person name="Courtney L."/>
            <person name="Fronick C."/>
            <person name="Harrison M."/>
            <person name="Strong C."/>
            <person name="Farmer C."/>
            <person name="Delahaunty K."/>
            <person name="Markovic C."/>
            <person name="Hall O."/>
            <person name="Minx P."/>
            <person name="Tomlinson C."/>
            <person name="Mitreva M."/>
            <person name="Nelson J."/>
            <person name="Hou S."/>
            <person name="Wollam A."/>
            <person name="Pepin K.H."/>
            <person name="Johnson M."/>
            <person name="Bhonagiri V."/>
            <person name="Nash W.E."/>
            <person name="Warren W."/>
            <person name="Chinwalla A."/>
            <person name="Mardis E.R."/>
            <person name="Wilson R.K."/>
        </authorList>
    </citation>
    <scope>NUCLEOTIDE SEQUENCE [LARGE SCALE GENOMIC DNA]</scope>
    <source>
        <strain evidence="16">DSM 15470</strain>
    </source>
</reference>
<dbReference type="Proteomes" id="UP000004736">
    <property type="component" value="Unassembled WGS sequence"/>
</dbReference>
<keyword evidence="8 12" id="KW-0648">Protein biosynthesis</keyword>
<evidence type="ECO:0000259" key="15">
    <source>
        <dbReference type="PROSITE" id="PS50862"/>
    </source>
</evidence>
<dbReference type="InterPro" id="IPR002314">
    <property type="entry name" value="aa-tRNA-synt_IIb"/>
</dbReference>
<organism evidence="16 17">
    <name type="scientific">Dialister invisus DSM 15470</name>
    <dbReference type="NCBI Taxonomy" id="592028"/>
    <lineage>
        <taxon>Bacteria</taxon>
        <taxon>Bacillati</taxon>
        <taxon>Bacillota</taxon>
        <taxon>Negativicutes</taxon>
        <taxon>Veillonellales</taxon>
        <taxon>Veillonellaceae</taxon>
        <taxon>Dialister</taxon>
    </lineage>
</organism>
<comment type="similarity">
    <text evidence="3 12">Belongs to the class-II aminoacyl-tRNA synthetase family. Type-1 seryl-tRNA synthetase subfamily.</text>
</comment>
<sequence length="440" mass="49731">MQGEMAMLDIKFIRENTEAVKANLVNRHNDFDLDEVIELDRKRRELLQMTEALKSERNAETKKIALAKKNKEDASVAISAMREVGTKIAAIDKELAGVELILQDSLLRIPNMTDASVPVGKDDSENPEVRRWGEIRKFPFPAKEHYELGENLGILDSERAGKVSGARFYFYLSMAARLERAVYNFMLDVHTQQNDFTEVIPPYIINGASMQGTGQLPKFEDDMYKVEGENMYMTPTAEVPLTNYFSGEILDGAVLPVHLTALTPCFRKEAGSAGKDTRGLIRQHQFHKVEMVKYCKPEDSWDELESLTAEAEKILQLLKLPYHVVCLCTGDIGFSSAKTYDIEVWMPGQQKYREISSCSNCLDFQARRANIRFRRHQGDKPEFVHTLNGSGLAVGRTVAAIMENYQQEDGTIVVPDVLRPYMNGLEIIGKRESFVSSKGE</sequence>
<dbReference type="Pfam" id="PF02403">
    <property type="entry name" value="Seryl_tRNA_N"/>
    <property type="match status" value="1"/>
</dbReference>
<feature type="binding site" evidence="13">
    <location>
        <position position="267"/>
    </location>
    <ligand>
        <name>L-serine</name>
        <dbReference type="ChEBI" id="CHEBI:33384"/>
    </ligand>
</feature>
<feature type="binding site" evidence="12 13">
    <location>
        <position position="290"/>
    </location>
    <ligand>
        <name>L-serine</name>
        <dbReference type="ChEBI" id="CHEBI:33384"/>
    </ligand>
</feature>
<dbReference type="InterPro" id="IPR045864">
    <property type="entry name" value="aa-tRNA-synth_II/BPL/LPL"/>
</dbReference>
<dbReference type="GO" id="GO:0016260">
    <property type="term" value="P:selenocysteine biosynthetic process"/>
    <property type="evidence" value="ECO:0007669"/>
    <property type="project" value="UniProtKB-UniRule"/>
</dbReference>
<dbReference type="GO" id="GO:0006434">
    <property type="term" value="P:seryl-tRNA aminoacylation"/>
    <property type="evidence" value="ECO:0007669"/>
    <property type="project" value="UniProtKB-UniRule"/>
</dbReference>
<comment type="pathway">
    <text evidence="2 12">Aminoacyl-tRNA biosynthesis; selenocysteinyl-tRNA(Sec) biosynthesis; L-seryl-tRNA(Sec) from L-serine and tRNA(Sec): step 1/1.</text>
</comment>
<dbReference type="AlphaFoldDB" id="C9LLT1"/>
<dbReference type="PIRSF" id="PIRSF001529">
    <property type="entry name" value="Ser-tRNA-synth_IIa"/>
    <property type="match status" value="1"/>
</dbReference>
<dbReference type="InterPro" id="IPR006195">
    <property type="entry name" value="aa-tRNA-synth_II"/>
</dbReference>